<comment type="caution">
    <text evidence="1">The sequence shown here is derived from an EMBL/GenBank/DDBJ whole genome shotgun (WGS) entry which is preliminary data.</text>
</comment>
<dbReference type="Proteomes" id="UP000772434">
    <property type="component" value="Unassembled WGS sequence"/>
</dbReference>
<proteinExistence type="predicted"/>
<evidence type="ECO:0000313" key="1">
    <source>
        <dbReference type="EMBL" id="KAF9066410.1"/>
    </source>
</evidence>
<accession>A0A9P5PR10</accession>
<reference evidence="1" key="1">
    <citation type="submission" date="2020-11" db="EMBL/GenBank/DDBJ databases">
        <authorList>
            <consortium name="DOE Joint Genome Institute"/>
            <person name="Ahrendt S."/>
            <person name="Riley R."/>
            <person name="Andreopoulos W."/>
            <person name="Labutti K."/>
            <person name="Pangilinan J."/>
            <person name="Ruiz-Duenas F.J."/>
            <person name="Barrasa J.M."/>
            <person name="Sanchez-Garcia M."/>
            <person name="Camarero S."/>
            <person name="Miyauchi S."/>
            <person name="Serrano A."/>
            <person name="Linde D."/>
            <person name="Babiker R."/>
            <person name="Drula E."/>
            <person name="Ayuso-Fernandez I."/>
            <person name="Pacheco R."/>
            <person name="Padilla G."/>
            <person name="Ferreira P."/>
            <person name="Barriuso J."/>
            <person name="Kellner H."/>
            <person name="Castanera R."/>
            <person name="Alfaro M."/>
            <person name="Ramirez L."/>
            <person name="Pisabarro A.G."/>
            <person name="Kuo A."/>
            <person name="Tritt A."/>
            <person name="Lipzen A."/>
            <person name="He G."/>
            <person name="Yan M."/>
            <person name="Ng V."/>
            <person name="Cullen D."/>
            <person name="Martin F."/>
            <person name="Rosso M.-N."/>
            <person name="Henrissat B."/>
            <person name="Hibbett D."/>
            <person name="Martinez A.T."/>
            <person name="Grigoriev I.V."/>
        </authorList>
    </citation>
    <scope>NUCLEOTIDE SEQUENCE</scope>
    <source>
        <strain evidence="1">AH 40177</strain>
    </source>
</reference>
<dbReference type="AlphaFoldDB" id="A0A9P5PR10"/>
<evidence type="ECO:0000313" key="2">
    <source>
        <dbReference type="Proteomes" id="UP000772434"/>
    </source>
</evidence>
<dbReference type="GO" id="GO:0004497">
    <property type="term" value="F:monooxygenase activity"/>
    <property type="evidence" value="ECO:0007669"/>
    <property type="project" value="InterPro"/>
</dbReference>
<dbReference type="OrthoDB" id="2789670at2759"/>
<protein>
    <submittedName>
        <fullName evidence="1">Uncharacterized protein</fullName>
    </submittedName>
</protein>
<keyword evidence="2" id="KW-1185">Reference proteome</keyword>
<dbReference type="GO" id="GO:0005506">
    <property type="term" value="F:iron ion binding"/>
    <property type="evidence" value="ECO:0007669"/>
    <property type="project" value="InterPro"/>
</dbReference>
<name>A0A9P5PR10_9AGAR</name>
<dbReference type="SUPFAM" id="SSF48264">
    <property type="entry name" value="Cytochrome P450"/>
    <property type="match status" value="1"/>
</dbReference>
<sequence length="152" mass="16745">MYRNGFPGAGFKRKAEDGIFCARKMTEDPFRVTKERTVAGTATSSLASVALEQIEPTKDIAQQEELIKAASAMAHVGGTDTIVMTMGSFILVNGTVLEVLMRTANKIKAMLMNPDIQTEAQRELDRVLAPGDLPTFPSSQIFHTSMQLFERY</sequence>
<organism evidence="1 2">
    <name type="scientific">Rhodocollybia butyracea</name>
    <dbReference type="NCBI Taxonomy" id="206335"/>
    <lineage>
        <taxon>Eukaryota</taxon>
        <taxon>Fungi</taxon>
        <taxon>Dikarya</taxon>
        <taxon>Basidiomycota</taxon>
        <taxon>Agaricomycotina</taxon>
        <taxon>Agaricomycetes</taxon>
        <taxon>Agaricomycetidae</taxon>
        <taxon>Agaricales</taxon>
        <taxon>Marasmiineae</taxon>
        <taxon>Omphalotaceae</taxon>
        <taxon>Rhodocollybia</taxon>
    </lineage>
</organism>
<dbReference type="EMBL" id="JADNRY010000088">
    <property type="protein sequence ID" value="KAF9066410.1"/>
    <property type="molecule type" value="Genomic_DNA"/>
</dbReference>
<dbReference type="Gene3D" id="1.10.630.10">
    <property type="entry name" value="Cytochrome P450"/>
    <property type="match status" value="1"/>
</dbReference>
<dbReference type="GO" id="GO:0020037">
    <property type="term" value="F:heme binding"/>
    <property type="evidence" value="ECO:0007669"/>
    <property type="project" value="InterPro"/>
</dbReference>
<dbReference type="InterPro" id="IPR036396">
    <property type="entry name" value="Cyt_P450_sf"/>
</dbReference>
<dbReference type="GO" id="GO:0016705">
    <property type="term" value="F:oxidoreductase activity, acting on paired donors, with incorporation or reduction of molecular oxygen"/>
    <property type="evidence" value="ECO:0007669"/>
    <property type="project" value="InterPro"/>
</dbReference>
<gene>
    <name evidence="1" type="ORF">BDP27DRAFT_1423931</name>
</gene>